<accession>A0A0J9X3H8</accession>
<dbReference type="Gene3D" id="1.10.1070.11">
    <property type="entry name" value="Phosphatidylinositol 3-/4-kinase, catalytic domain"/>
    <property type="match status" value="1"/>
</dbReference>
<dbReference type="InterPro" id="IPR000403">
    <property type="entry name" value="PI3/4_kinase_cat_dom"/>
</dbReference>
<dbReference type="GO" id="GO:0016192">
    <property type="term" value="P:vesicle-mediated transport"/>
    <property type="evidence" value="ECO:0007669"/>
    <property type="project" value="UniProtKB-ARBA"/>
</dbReference>
<dbReference type="Pfam" id="PF21245">
    <property type="entry name" value="PI4KB-PIK1_PIK"/>
    <property type="match status" value="1"/>
</dbReference>
<feature type="domain" description="PIK helical" evidence="10">
    <location>
        <begin position="1"/>
        <end position="119"/>
    </location>
</feature>
<dbReference type="InterPro" id="IPR021601">
    <property type="entry name" value="Phosphatidylino_kinase_fungi"/>
</dbReference>
<dbReference type="Gene3D" id="3.30.1010.10">
    <property type="entry name" value="Phosphatidylinositol 3-kinase Catalytic Subunit, Chain A, domain 4"/>
    <property type="match status" value="1"/>
</dbReference>
<dbReference type="GO" id="GO:0016020">
    <property type="term" value="C:membrane"/>
    <property type="evidence" value="ECO:0007669"/>
    <property type="project" value="TreeGrafter"/>
</dbReference>
<dbReference type="InterPro" id="IPR016024">
    <property type="entry name" value="ARM-type_fold"/>
</dbReference>
<keyword evidence="6" id="KW-0418">Kinase</keyword>
<organism evidence="11 12">
    <name type="scientific">Geotrichum candidum</name>
    <name type="common">Oospora lactis</name>
    <name type="synonym">Dipodascus geotrichum</name>
    <dbReference type="NCBI Taxonomy" id="1173061"/>
    <lineage>
        <taxon>Eukaryota</taxon>
        <taxon>Fungi</taxon>
        <taxon>Dikarya</taxon>
        <taxon>Ascomycota</taxon>
        <taxon>Saccharomycotina</taxon>
        <taxon>Dipodascomycetes</taxon>
        <taxon>Dipodascales</taxon>
        <taxon>Dipodascaceae</taxon>
        <taxon>Geotrichum</taxon>
    </lineage>
</organism>
<dbReference type="GO" id="GO:0005737">
    <property type="term" value="C:cytoplasm"/>
    <property type="evidence" value="ECO:0007669"/>
    <property type="project" value="TreeGrafter"/>
</dbReference>
<feature type="domain" description="PI3K/PI4K catalytic" evidence="9">
    <location>
        <begin position="591"/>
        <end position="870"/>
    </location>
</feature>
<dbReference type="InterPro" id="IPR049160">
    <property type="entry name" value="PI4KB-PIK1_PIK"/>
</dbReference>
<feature type="compositionally biased region" description="Polar residues" evidence="8">
    <location>
        <begin position="201"/>
        <end position="211"/>
    </location>
</feature>
<dbReference type="PROSITE" id="PS50290">
    <property type="entry name" value="PI3_4_KINASE_3"/>
    <property type="match status" value="1"/>
</dbReference>
<evidence type="ECO:0000256" key="6">
    <source>
        <dbReference type="ARBA" id="ARBA00022777"/>
    </source>
</evidence>
<dbReference type="SUPFAM" id="SSF48371">
    <property type="entry name" value="ARM repeat"/>
    <property type="match status" value="1"/>
</dbReference>
<protein>
    <recommendedName>
        <fullName evidence="4">1-phosphatidylinositol 4-kinase</fullName>
        <ecNumber evidence="4">2.7.1.67</ecNumber>
    </recommendedName>
</protein>
<dbReference type="Pfam" id="PF11522">
    <property type="entry name" value="Pik1"/>
    <property type="match status" value="1"/>
</dbReference>
<dbReference type="CDD" id="cd05168">
    <property type="entry name" value="PI4Kc_III_beta"/>
    <property type="match status" value="1"/>
</dbReference>
<dbReference type="STRING" id="1173061.A0A0J9X3H8"/>
<dbReference type="OrthoDB" id="10264149at2759"/>
<sequence length="887" mass="99289">MDQGGYAFLLRFIESSHFTLFHCISYLERYSDEIGIHFHLCQKIRSYPNEDIEFFIPQLVQLHVTVQTESAALEDLIVDLCNRSTHCAVLIFWQVQAHLSELSDEPESYGFQGCQRLMAKLHHILFNVGAPPDPKIRENCSPGFVLAASVLGGVGMPGMVSHIKPLVVSQGRKRRTHIFHIANKLMPTRVPSLSNLRLTNSSAPNGLNRLQNDGDEEQDLTLDSPISARSLSFSTNRIYNAETESRSLPNLAIGSFRRASSMKSLRSVSTSKDSKNVEILKSNYFRCETQFMTALHTISTRLVSVPKQARLSALRIEIAMLNKDLPAEVDIPLLIPTTRFSSADQPFPAQPKQHKLLRICPAEAVLLNSAERVPYLLLVEFLRNEVDFDPHSSANKHLLTEEIDRRHIFDTLSTAHTPHLEDGELDTDVSNDNALPPEEKDMGDISVINLYDNKRDIHTQESLSASVTSISRYTNLLSNEENSPRSSDLSFSPAYSLPITGDEDISDIATHMRTAAVMITQLDGAGANKLPKEEVARIKAKIIASMQSMEEHTIYRTDIMAGEAGDRKMENDLKTTGMDDSREGTNLNLGEEWLVRKERIRKASPFGHLPNWDLFSVIVKTGDDLRQEAFACQLIQAMQMCWKKAQTGVWVKQYNILITHNSAGLVETITNALSIHSIKKAMTTASVKAGKNPKGAIPSLRQYFELTFGKGRKFDQAVDCFVRSLASYSIICYILQIKDRHNGNILLDNEGHVNHIDFGFLLSNAPGGFGFETAPFKLTHEYVELMGGVDSAPFQLFKDLLKQAFKDLRKEADSIIILVEMMQRGSSLPCFTLGAATATMLKQRFQLHLSEQEVDAFVETGLIAKSLGNISTRIYDHYQLLTQGIYS</sequence>
<evidence type="ECO:0000313" key="11">
    <source>
        <dbReference type="EMBL" id="CDO51266.1"/>
    </source>
</evidence>
<dbReference type="InterPro" id="IPR018936">
    <property type="entry name" value="PI3/4_kinase_CS"/>
</dbReference>
<dbReference type="FunFam" id="1.10.1070.11:FF:000016">
    <property type="entry name" value="PIK1p Phosphatidylinositol 4-kinase"/>
    <property type="match status" value="1"/>
</dbReference>
<dbReference type="Gene3D" id="6.10.140.1260">
    <property type="match status" value="1"/>
</dbReference>
<evidence type="ECO:0000256" key="4">
    <source>
        <dbReference type="ARBA" id="ARBA00012169"/>
    </source>
</evidence>
<dbReference type="InterPro" id="IPR057754">
    <property type="entry name" value="PI4-kinase_beta/PIK1_cat"/>
</dbReference>
<evidence type="ECO:0000259" key="9">
    <source>
        <dbReference type="PROSITE" id="PS50290"/>
    </source>
</evidence>
<dbReference type="Proteomes" id="UP000242525">
    <property type="component" value="Unassembled WGS sequence"/>
</dbReference>
<dbReference type="SMART" id="SM00146">
    <property type="entry name" value="PI3Kc"/>
    <property type="match status" value="1"/>
</dbReference>
<dbReference type="PANTHER" id="PTHR10048:SF22">
    <property type="entry name" value="PHOSPHATIDYLINOSITOL 4-KINASE BETA"/>
    <property type="match status" value="1"/>
</dbReference>
<evidence type="ECO:0000256" key="8">
    <source>
        <dbReference type="SAM" id="MobiDB-lite"/>
    </source>
</evidence>
<evidence type="ECO:0000256" key="3">
    <source>
        <dbReference type="ARBA" id="ARBA00006209"/>
    </source>
</evidence>
<dbReference type="PROSITE" id="PS00916">
    <property type="entry name" value="PI3_4_KINASE_2"/>
    <property type="match status" value="1"/>
</dbReference>
<comment type="catalytic activity">
    <reaction evidence="1">
        <text>a 1,2-diacyl-sn-glycero-3-phospho-(1D-myo-inositol) + ATP = a 1,2-diacyl-sn-glycero-3-phospho-(1D-myo-inositol 4-phosphate) + ADP + H(+)</text>
        <dbReference type="Rhea" id="RHEA:19877"/>
        <dbReference type="ChEBI" id="CHEBI:15378"/>
        <dbReference type="ChEBI" id="CHEBI:30616"/>
        <dbReference type="ChEBI" id="CHEBI:57880"/>
        <dbReference type="ChEBI" id="CHEBI:58178"/>
        <dbReference type="ChEBI" id="CHEBI:456216"/>
        <dbReference type="EC" id="2.7.1.67"/>
    </reaction>
</comment>
<proteinExistence type="inferred from homology"/>
<dbReference type="PANTHER" id="PTHR10048">
    <property type="entry name" value="PHOSPHATIDYLINOSITOL KINASE"/>
    <property type="match status" value="1"/>
</dbReference>
<dbReference type="GO" id="GO:0046854">
    <property type="term" value="P:phosphatidylinositol phosphate biosynthetic process"/>
    <property type="evidence" value="ECO:0007669"/>
    <property type="project" value="InterPro"/>
</dbReference>
<reference evidence="11" key="1">
    <citation type="submission" date="2014-03" db="EMBL/GenBank/DDBJ databases">
        <authorList>
            <person name="Casaregola S."/>
        </authorList>
    </citation>
    <scope>NUCLEOTIDE SEQUENCE [LARGE SCALE GENOMIC DNA]</scope>
    <source>
        <strain evidence="11">CLIB 918</strain>
    </source>
</reference>
<dbReference type="GO" id="GO:0005634">
    <property type="term" value="C:nucleus"/>
    <property type="evidence" value="ECO:0007669"/>
    <property type="project" value="UniProtKB-SubCell"/>
</dbReference>
<feature type="region of interest" description="Disordered" evidence="8">
    <location>
        <begin position="201"/>
        <end position="220"/>
    </location>
</feature>
<comment type="caution">
    <text evidence="11">The sequence shown here is derived from an EMBL/GenBank/DDBJ whole genome shotgun (WGS) entry which is preliminary data.</text>
</comment>
<dbReference type="InterPro" id="IPR001263">
    <property type="entry name" value="PI3K_accessory_dom"/>
</dbReference>
<dbReference type="FunFam" id="3.30.1010.10:FF:000021">
    <property type="entry name" value="Phosphatidylinositol 4-kinase"/>
    <property type="match status" value="1"/>
</dbReference>
<dbReference type="InterPro" id="IPR015433">
    <property type="entry name" value="PI3/4_kinase"/>
</dbReference>
<dbReference type="SUPFAM" id="SSF56112">
    <property type="entry name" value="Protein kinase-like (PK-like)"/>
    <property type="match status" value="1"/>
</dbReference>
<dbReference type="InterPro" id="IPR036940">
    <property type="entry name" value="PI3/4_kinase_cat_sf"/>
</dbReference>
<dbReference type="EMBL" id="CCBN010000001">
    <property type="protein sequence ID" value="CDO51266.1"/>
    <property type="molecule type" value="Genomic_DNA"/>
</dbReference>
<comment type="similarity">
    <text evidence="3">Belongs to the PI3/PI4-kinase family. Type III PI4K subfamily.</text>
</comment>
<evidence type="ECO:0000256" key="2">
    <source>
        <dbReference type="ARBA" id="ARBA00004123"/>
    </source>
</evidence>
<evidence type="ECO:0000256" key="5">
    <source>
        <dbReference type="ARBA" id="ARBA00022679"/>
    </source>
</evidence>
<gene>
    <name evidence="11" type="ORF">BN980_GECA01s03530g</name>
</gene>
<name>A0A0J9X3H8_GEOCN</name>
<dbReference type="Pfam" id="PF00454">
    <property type="entry name" value="PI3_PI4_kinase"/>
    <property type="match status" value="1"/>
</dbReference>
<comment type="subcellular location">
    <subcellularLocation>
        <location evidence="2">Nucleus</location>
    </subcellularLocation>
</comment>
<dbReference type="GO" id="GO:0004430">
    <property type="term" value="F:1-phosphatidylinositol 4-kinase activity"/>
    <property type="evidence" value="ECO:0007669"/>
    <property type="project" value="UniProtKB-EC"/>
</dbReference>
<keyword evidence="7" id="KW-0539">Nucleus</keyword>
<dbReference type="GO" id="GO:0048015">
    <property type="term" value="P:phosphatidylinositol-mediated signaling"/>
    <property type="evidence" value="ECO:0007669"/>
    <property type="project" value="TreeGrafter"/>
</dbReference>
<evidence type="ECO:0000259" key="10">
    <source>
        <dbReference type="PROSITE" id="PS51545"/>
    </source>
</evidence>
<evidence type="ECO:0000313" key="12">
    <source>
        <dbReference type="Proteomes" id="UP000242525"/>
    </source>
</evidence>
<keyword evidence="5" id="KW-0808">Transferase</keyword>
<dbReference type="EC" id="2.7.1.67" evidence="4"/>
<dbReference type="InterPro" id="IPR011009">
    <property type="entry name" value="Kinase-like_dom_sf"/>
</dbReference>
<dbReference type="PROSITE" id="PS00915">
    <property type="entry name" value="PI3_4_KINASE_1"/>
    <property type="match status" value="1"/>
</dbReference>
<evidence type="ECO:0000256" key="7">
    <source>
        <dbReference type="ARBA" id="ARBA00023242"/>
    </source>
</evidence>
<evidence type="ECO:0000256" key="1">
    <source>
        <dbReference type="ARBA" id="ARBA00001686"/>
    </source>
</evidence>
<dbReference type="AlphaFoldDB" id="A0A0J9X3H8"/>
<keyword evidence="12" id="KW-1185">Reference proteome</keyword>
<dbReference type="PROSITE" id="PS51545">
    <property type="entry name" value="PIK_HELICAL"/>
    <property type="match status" value="1"/>
</dbReference>